<evidence type="ECO:0000313" key="2">
    <source>
        <dbReference type="RefSeq" id="XP_022831865.1"/>
    </source>
</evidence>
<dbReference type="GeneID" id="111360224"/>
<sequence>MLADIEGKIDKERKHRRIEDIPTQFDLDENNDDIDYMNYGVTNIWWHDFHEPAPENSTELSTTSNLFKKASETTVHTHPPNWPFPEDFGTNITQQESLIQHDLKNSITVDGLGYGSASIDKLFDQIFKKEFRTANELFVTFVVDVNERISAGKLASMGQPLLRALTELLRNIANNRYGVHSNYATDIMEMVQTVIKNKNTFNGEYKELIDLYDSLFTKEEGEELLASLEVFEHYPEGGKTPEQVCERILNAFLAPYNKIEGTEEQKKIVRLLYKVSRKLTEIYALYNGYNSSIVPEGV</sequence>
<dbReference type="RefSeq" id="XP_022831865.1">
    <property type="nucleotide sequence ID" value="XM_022976097.1"/>
</dbReference>
<dbReference type="KEGG" id="sliu:111360224"/>
<gene>
    <name evidence="2" type="primary">LOC111360224</name>
</gene>
<evidence type="ECO:0000313" key="1">
    <source>
        <dbReference type="Proteomes" id="UP000301870"/>
    </source>
</evidence>
<dbReference type="OrthoDB" id="6930132at2759"/>
<dbReference type="AlphaFoldDB" id="A0A9J7EJ64"/>
<name>A0A9J7EJ64_SPOLT</name>
<dbReference type="Proteomes" id="UP000301870">
    <property type="component" value="Chromosome 30"/>
</dbReference>
<keyword evidence="1" id="KW-1185">Reference proteome</keyword>
<accession>A0A9J7EJ64</accession>
<organism evidence="1 2">
    <name type="scientific">Spodoptera litura</name>
    <name type="common">Asian cotton leafworm</name>
    <dbReference type="NCBI Taxonomy" id="69820"/>
    <lineage>
        <taxon>Eukaryota</taxon>
        <taxon>Metazoa</taxon>
        <taxon>Ecdysozoa</taxon>
        <taxon>Arthropoda</taxon>
        <taxon>Hexapoda</taxon>
        <taxon>Insecta</taxon>
        <taxon>Pterygota</taxon>
        <taxon>Neoptera</taxon>
        <taxon>Endopterygota</taxon>
        <taxon>Lepidoptera</taxon>
        <taxon>Glossata</taxon>
        <taxon>Ditrysia</taxon>
        <taxon>Noctuoidea</taxon>
        <taxon>Noctuidae</taxon>
        <taxon>Amphipyrinae</taxon>
        <taxon>Spodoptera</taxon>
    </lineage>
</organism>
<protein>
    <submittedName>
        <fullName evidence="2">Uncharacterized protein LOC111360224</fullName>
    </submittedName>
</protein>
<proteinExistence type="predicted"/>
<reference evidence="2" key="1">
    <citation type="submission" date="2025-08" db="UniProtKB">
        <authorList>
            <consortium name="RefSeq"/>
        </authorList>
    </citation>
    <scope>IDENTIFICATION</scope>
    <source>
        <strain evidence="2">Ishihara</strain>
        <tissue evidence="2">Whole body</tissue>
    </source>
</reference>